<evidence type="ECO:0000256" key="1">
    <source>
        <dbReference type="ARBA" id="ARBA00010688"/>
    </source>
</evidence>
<dbReference type="Proteomes" id="UP000245059">
    <property type="component" value="Unassembled WGS sequence"/>
</dbReference>
<sequence>MTHYWECHHLKAYFRGERYMNHQATALCFGELLWDCFQDEAQKESNQTEEKRILGGAPSNLCFFLNQLGFPATLVTAVGKDSLGDAALAQLNANKIPVIAARNELPTGRVDITLIEDEPHYQFATPAAWDQIPLSDEILEKAQSATLIAYGSLAMRSAIPRFEARFEAQQYCDNRDKAGSVRGSENRGEKEPTAESDSVETFRSILQHHPQAMRFCDLNLRTPYYTASLVDQLLRYADLLKLNEMELRYLQKIYQLESLSLRDTLYHLIERFELNAILLTLGAEGSIVMSPHDYSALSGKSIALADTIGAGDSFSAAFITALHQGAPFQEAHQFAHHLSHYICTQSGAFVTLPEQFTEQLATFQKW</sequence>
<reference evidence="7" key="1">
    <citation type="submission" date="2018-05" db="EMBL/GenBank/DDBJ databases">
        <title>Ignatzschineria dubaiensis sp. nov., isolated from necrotic foot tissues of dromedaries (Camelus dromedarius) and associated maggots in Dubai, United Arab Emirates.</title>
        <authorList>
            <person name="Tsang C.C."/>
            <person name="Tang J.Y.M."/>
            <person name="Fong J.Y.H."/>
            <person name="Kinne J."/>
            <person name="Lee H.H."/>
            <person name="Joseph M."/>
            <person name="Jose S."/>
            <person name="Schuster R.K."/>
            <person name="Tang Y."/>
            <person name="Sivakumar S."/>
            <person name="Chen J.H.K."/>
            <person name="Teng J.L.L."/>
            <person name="Lau S.K.P."/>
            <person name="Wernery U."/>
            <person name="Woo P.C.Y."/>
        </authorList>
    </citation>
    <scope>NUCLEOTIDE SEQUENCE [LARGE SCALE GENOMIC DNA]</scope>
    <source>
        <strain evidence="7">UAE-HKU57</strain>
    </source>
</reference>
<evidence type="ECO:0000313" key="7">
    <source>
        <dbReference type="Proteomes" id="UP000245059"/>
    </source>
</evidence>
<dbReference type="Gene3D" id="3.40.1190.20">
    <property type="match status" value="2"/>
</dbReference>
<keyword evidence="3" id="KW-0418">Kinase</keyword>
<dbReference type="InterPro" id="IPR029056">
    <property type="entry name" value="Ribokinase-like"/>
</dbReference>
<organism evidence="6 7">
    <name type="scientific">Ignatzschineria cameli</name>
    <dbReference type="NCBI Taxonomy" id="2182793"/>
    <lineage>
        <taxon>Bacteria</taxon>
        <taxon>Pseudomonadati</taxon>
        <taxon>Pseudomonadota</taxon>
        <taxon>Gammaproteobacteria</taxon>
        <taxon>Cardiobacteriales</taxon>
        <taxon>Ignatzschineriaceae</taxon>
        <taxon>Ignatzschineria</taxon>
    </lineage>
</organism>
<evidence type="ECO:0000256" key="4">
    <source>
        <dbReference type="SAM" id="MobiDB-lite"/>
    </source>
</evidence>
<comment type="similarity">
    <text evidence="1">Belongs to the carbohydrate kinase PfkB family.</text>
</comment>
<dbReference type="AlphaFoldDB" id="A0A2U2ASR3"/>
<gene>
    <name evidence="6" type="ORF">DC077_00095</name>
</gene>
<feature type="compositionally biased region" description="Basic and acidic residues" evidence="4">
    <location>
        <begin position="177"/>
        <end position="193"/>
    </location>
</feature>
<accession>A0A2U2ASR3</accession>
<comment type="caution">
    <text evidence="6">The sequence shown here is derived from an EMBL/GenBank/DDBJ whole genome shotgun (WGS) entry which is preliminary data.</text>
</comment>
<name>A0A2U2ASR3_9GAMM</name>
<feature type="domain" description="Carbohydrate kinase PfkB" evidence="5">
    <location>
        <begin position="26"/>
        <end position="152"/>
    </location>
</feature>
<dbReference type="PROSITE" id="PS00584">
    <property type="entry name" value="PFKB_KINASES_2"/>
    <property type="match status" value="1"/>
</dbReference>
<feature type="domain" description="Carbohydrate kinase PfkB" evidence="5">
    <location>
        <begin position="200"/>
        <end position="353"/>
    </location>
</feature>
<dbReference type="GO" id="GO:0016301">
    <property type="term" value="F:kinase activity"/>
    <property type="evidence" value="ECO:0007669"/>
    <property type="project" value="UniProtKB-KW"/>
</dbReference>
<dbReference type="PANTHER" id="PTHR43085">
    <property type="entry name" value="HEXOKINASE FAMILY MEMBER"/>
    <property type="match status" value="1"/>
</dbReference>
<keyword evidence="2" id="KW-0808">Transferase</keyword>
<dbReference type="PANTHER" id="PTHR43085:SF57">
    <property type="entry name" value="CARBOHYDRATE KINASE PFKB DOMAIN-CONTAINING PROTEIN"/>
    <property type="match status" value="1"/>
</dbReference>
<dbReference type="InterPro" id="IPR050306">
    <property type="entry name" value="PfkB_Carbo_kinase"/>
</dbReference>
<dbReference type="EMBL" id="QEWW01000001">
    <property type="protein sequence ID" value="PWD87726.1"/>
    <property type="molecule type" value="Genomic_DNA"/>
</dbReference>
<evidence type="ECO:0000256" key="2">
    <source>
        <dbReference type="ARBA" id="ARBA00022679"/>
    </source>
</evidence>
<evidence type="ECO:0000313" key="6">
    <source>
        <dbReference type="EMBL" id="PWD87726.1"/>
    </source>
</evidence>
<dbReference type="SUPFAM" id="SSF53613">
    <property type="entry name" value="Ribokinase-like"/>
    <property type="match status" value="1"/>
</dbReference>
<dbReference type="Pfam" id="PF00294">
    <property type="entry name" value="PfkB"/>
    <property type="match status" value="2"/>
</dbReference>
<evidence type="ECO:0000259" key="5">
    <source>
        <dbReference type="Pfam" id="PF00294"/>
    </source>
</evidence>
<dbReference type="InterPro" id="IPR002173">
    <property type="entry name" value="Carboh/pur_kinase_PfkB_CS"/>
</dbReference>
<feature type="region of interest" description="Disordered" evidence="4">
    <location>
        <begin position="177"/>
        <end position="198"/>
    </location>
</feature>
<protein>
    <recommendedName>
        <fullName evidence="5">Carbohydrate kinase PfkB domain-containing protein</fullName>
    </recommendedName>
</protein>
<evidence type="ECO:0000256" key="3">
    <source>
        <dbReference type="ARBA" id="ARBA00022777"/>
    </source>
</evidence>
<proteinExistence type="inferred from homology"/>
<dbReference type="InterPro" id="IPR011611">
    <property type="entry name" value="PfkB_dom"/>
</dbReference>